<feature type="transmembrane region" description="Helical" evidence="1">
    <location>
        <begin position="164"/>
        <end position="183"/>
    </location>
</feature>
<sequence>MKQSFSFARVWLMLRRDGIEGRAAWLTRLLAIGASLGVFGLIVSLSHYSPMSDAASNIAATNDTVETIYGIFMFFYVAYGIGSINNRLASRVARTSWLMLPATVAEKYVYLLVKAFVVIPLQAVCSVVAAEVVRLLSYSLIRGTETVACVSPVMMPFVGSWEDAAVLMTMMVLSFFFFGAFLFRRRAFFKSALLGFVLSVVFVLLSMGVVMGYFRVACDIVLPFHGNMTYDDTFGGALLPEAYTLVMMSLTTLFFLLWPYWRLKEMEL</sequence>
<keyword evidence="1" id="KW-1133">Transmembrane helix</keyword>
<feature type="transmembrane region" description="Helical" evidence="1">
    <location>
        <begin position="25"/>
        <end position="48"/>
    </location>
</feature>
<reference evidence="2" key="2">
    <citation type="submission" date="2021-04" db="EMBL/GenBank/DDBJ databases">
        <authorList>
            <person name="Gilroy R."/>
        </authorList>
    </citation>
    <scope>NUCLEOTIDE SEQUENCE</scope>
    <source>
        <strain evidence="2">MalCec1-1739</strain>
    </source>
</reference>
<reference evidence="2" key="1">
    <citation type="journal article" date="2021" name="PeerJ">
        <title>Extensive microbial diversity within the chicken gut microbiome revealed by metagenomics and culture.</title>
        <authorList>
            <person name="Gilroy R."/>
            <person name="Ravi A."/>
            <person name="Getino M."/>
            <person name="Pursley I."/>
            <person name="Horton D.L."/>
            <person name="Alikhan N.F."/>
            <person name="Baker D."/>
            <person name="Gharbi K."/>
            <person name="Hall N."/>
            <person name="Watson M."/>
            <person name="Adriaenssens E.M."/>
            <person name="Foster-Nyarko E."/>
            <person name="Jarju S."/>
            <person name="Secka A."/>
            <person name="Antonio M."/>
            <person name="Oren A."/>
            <person name="Chaudhuri R.R."/>
            <person name="La Ragione R."/>
            <person name="Hildebrand F."/>
            <person name="Pallen M.J."/>
        </authorList>
    </citation>
    <scope>NUCLEOTIDE SEQUENCE</scope>
    <source>
        <strain evidence="2">MalCec1-1739</strain>
    </source>
</reference>
<dbReference type="AlphaFoldDB" id="A0A9D2UIJ5"/>
<organism evidence="2 3">
    <name type="scientific">Candidatus Avibacteroides avistercoris</name>
    <dbReference type="NCBI Taxonomy" id="2840690"/>
    <lineage>
        <taxon>Bacteria</taxon>
        <taxon>Pseudomonadati</taxon>
        <taxon>Bacteroidota</taxon>
        <taxon>Bacteroidia</taxon>
        <taxon>Bacteroidales</taxon>
        <taxon>Bacteroidaceae</taxon>
        <taxon>Bacteroidaceae incertae sedis</taxon>
        <taxon>Candidatus Avibacteroides</taxon>
    </lineage>
</organism>
<dbReference type="EMBL" id="DWUP01000118">
    <property type="protein sequence ID" value="HJD53170.1"/>
    <property type="molecule type" value="Genomic_DNA"/>
</dbReference>
<feature type="transmembrane region" description="Helical" evidence="1">
    <location>
        <begin position="108"/>
        <end position="130"/>
    </location>
</feature>
<comment type="caution">
    <text evidence="2">The sequence shown here is derived from an EMBL/GenBank/DDBJ whole genome shotgun (WGS) entry which is preliminary data.</text>
</comment>
<keyword evidence="1" id="KW-0472">Membrane</keyword>
<evidence type="ECO:0000256" key="1">
    <source>
        <dbReference type="SAM" id="Phobius"/>
    </source>
</evidence>
<name>A0A9D2UIJ5_9BACT</name>
<evidence type="ECO:0000313" key="2">
    <source>
        <dbReference type="EMBL" id="HJD53170.1"/>
    </source>
</evidence>
<feature type="transmembrane region" description="Helical" evidence="1">
    <location>
        <begin position="242"/>
        <end position="261"/>
    </location>
</feature>
<accession>A0A9D2UIJ5</accession>
<proteinExistence type="predicted"/>
<keyword evidence="1" id="KW-0812">Transmembrane</keyword>
<feature type="transmembrane region" description="Helical" evidence="1">
    <location>
        <begin position="192"/>
        <end position="214"/>
    </location>
</feature>
<dbReference type="Proteomes" id="UP000787625">
    <property type="component" value="Unassembled WGS sequence"/>
</dbReference>
<protein>
    <submittedName>
        <fullName evidence="2">Uncharacterized protein</fullName>
    </submittedName>
</protein>
<feature type="transmembrane region" description="Helical" evidence="1">
    <location>
        <begin position="68"/>
        <end position="88"/>
    </location>
</feature>
<evidence type="ECO:0000313" key="3">
    <source>
        <dbReference type="Proteomes" id="UP000787625"/>
    </source>
</evidence>
<gene>
    <name evidence="2" type="ORF">IAA93_05550</name>
</gene>